<comment type="function">
    <text evidence="1">May be involved in a process influencing telomere capping.</text>
</comment>
<dbReference type="GO" id="GO:0005634">
    <property type="term" value="C:nucleus"/>
    <property type="evidence" value="ECO:0007669"/>
    <property type="project" value="UniProtKB-SubCell"/>
</dbReference>
<proteinExistence type="inferred from homology"/>
<dbReference type="AlphaFoldDB" id="A0A4Y8CIG1"/>
<keyword evidence="11" id="KW-1185">Reference proteome</keyword>
<evidence type="ECO:0000256" key="3">
    <source>
        <dbReference type="ARBA" id="ARBA00004496"/>
    </source>
</evidence>
<feature type="region of interest" description="Disordered" evidence="8">
    <location>
        <begin position="435"/>
        <end position="456"/>
    </location>
</feature>
<comment type="caution">
    <text evidence="10">The sequence shown here is derived from an EMBL/GenBank/DDBJ whole genome shotgun (WGS) entry which is preliminary data.</text>
</comment>
<dbReference type="STRING" id="38488.A0A4Y8CIG1"/>
<feature type="compositionally biased region" description="Polar residues" evidence="8">
    <location>
        <begin position="45"/>
        <end position="70"/>
    </location>
</feature>
<evidence type="ECO:0000313" key="10">
    <source>
        <dbReference type="EMBL" id="TEY34777.1"/>
    </source>
</evidence>
<feature type="compositionally biased region" description="Polar residues" evidence="8">
    <location>
        <begin position="179"/>
        <end position="190"/>
    </location>
</feature>
<dbReference type="InterPro" id="IPR039024">
    <property type="entry name" value="RTC4"/>
</dbReference>
<keyword evidence="7" id="KW-0539">Nucleus</keyword>
<feature type="compositionally biased region" description="Acidic residues" evidence="8">
    <location>
        <begin position="446"/>
        <end position="456"/>
    </location>
</feature>
<dbReference type="SMART" id="SM01312">
    <property type="entry name" value="RTC4"/>
    <property type="match status" value="1"/>
</dbReference>
<evidence type="ECO:0000256" key="4">
    <source>
        <dbReference type="ARBA" id="ARBA00009461"/>
    </source>
</evidence>
<evidence type="ECO:0000259" key="9">
    <source>
        <dbReference type="SMART" id="SM01312"/>
    </source>
</evidence>
<organism evidence="10 11">
    <name type="scientific">Botryotinia calthae</name>
    <dbReference type="NCBI Taxonomy" id="38488"/>
    <lineage>
        <taxon>Eukaryota</taxon>
        <taxon>Fungi</taxon>
        <taxon>Dikarya</taxon>
        <taxon>Ascomycota</taxon>
        <taxon>Pezizomycotina</taxon>
        <taxon>Leotiomycetes</taxon>
        <taxon>Helotiales</taxon>
        <taxon>Sclerotiniaceae</taxon>
        <taxon>Botryotinia</taxon>
    </lineage>
</organism>
<keyword evidence="6" id="KW-0963">Cytoplasm</keyword>
<feature type="domain" description="Restriction of telomere capping protein 4 C-terminal" evidence="9">
    <location>
        <begin position="311"/>
        <end position="427"/>
    </location>
</feature>
<accession>A0A4Y8CIG1</accession>
<feature type="compositionally biased region" description="Basic and acidic residues" evidence="8">
    <location>
        <begin position="10"/>
        <end position="24"/>
    </location>
</feature>
<dbReference type="PANTHER" id="PTHR41391">
    <property type="entry name" value="RESTRICTION OF TELOMERE CAPPING PROTEIN 4"/>
    <property type="match status" value="1"/>
</dbReference>
<feature type="region of interest" description="Disordered" evidence="8">
    <location>
        <begin position="1"/>
        <end position="199"/>
    </location>
</feature>
<evidence type="ECO:0000256" key="2">
    <source>
        <dbReference type="ARBA" id="ARBA00004123"/>
    </source>
</evidence>
<comment type="subcellular location">
    <subcellularLocation>
        <location evidence="3">Cytoplasm</location>
    </subcellularLocation>
    <subcellularLocation>
        <location evidence="2">Nucleus</location>
    </subcellularLocation>
</comment>
<feature type="compositionally biased region" description="Basic and acidic residues" evidence="8">
    <location>
        <begin position="71"/>
        <end position="94"/>
    </location>
</feature>
<dbReference type="PANTHER" id="PTHR41391:SF1">
    <property type="entry name" value="RESTRICTION OF TELOMERE CAPPING PROTEIN 4"/>
    <property type="match status" value="1"/>
</dbReference>
<sequence length="456" mass="51115">MKSIEAVNEDVDRPPDDSDEDGKYLIDSSEDESPSRISADMTKTVFGSKNQKSIQTSTTSSLPVPQSSRQRPSELKSTHGNKRKNDSDSEHDPDVNIFGNMQSSTKKLKSYTKEHPDLTRTSKPGVKKLVLVKDTKPKNKPNKPYMYGKKKNPAPVNQFINYKSRSPSLVSDNEKQKLQDYTTDSPTKNKSPARGFVRPDFSDDDFSDLDLFSKLKSSKSAIPSTQSRPFQRYDDDDILDGAEELAKKLNPDAIIGMENLKREDSSDVDDYTGSRCPMCNEPVAAEDLKAFGKMNTRKQEISNHHAFIKKIIGGATCHYREVFDEKVKAGKDRNLMKSSTNLIPGYYGSRGLRLISENIMHEFTPLLKYRAPLDRLIAARSAAAFVDSVVVPEVTVLLIKEDMNVSDEEARTILTESSEMGDLVNEEIKDVVTLKPEDKKSISNSGDEDDDNDFNF</sequence>
<gene>
    <name evidence="10" type="ORF">BOTCAL_0617g00040</name>
</gene>
<evidence type="ECO:0000256" key="1">
    <source>
        <dbReference type="ARBA" id="ARBA00002738"/>
    </source>
</evidence>
<reference evidence="10 11" key="1">
    <citation type="submission" date="2017-11" db="EMBL/GenBank/DDBJ databases">
        <title>Comparative genomics of Botrytis spp.</title>
        <authorList>
            <person name="Valero-Jimenez C.A."/>
            <person name="Tapia P."/>
            <person name="Veloso J."/>
            <person name="Silva-Moreno E."/>
            <person name="Staats M."/>
            <person name="Valdes J.H."/>
            <person name="Van Kan J.A.L."/>
        </authorList>
    </citation>
    <scope>NUCLEOTIDE SEQUENCE [LARGE SCALE GENOMIC DNA]</scope>
    <source>
        <strain evidence="10 11">MUCL2830</strain>
    </source>
</reference>
<evidence type="ECO:0000256" key="8">
    <source>
        <dbReference type="SAM" id="MobiDB-lite"/>
    </source>
</evidence>
<dbReference type="InterPro" id="IPR028094">
    <property type="entry name" value="RTC4_C"/>
</dbReference>
<dbReference type="EMBL" id="PHWZ01000614">
    <property type="protein sequence ID" value="TEY34777.1"/>
    <property type="molecule type" value="Genomic_DNA"/>
</dbReference>
<name>A0A4Y8CIG1_9HELO</name>
<evidence type="ECO:0000256" key="6">
    <source>
        <dbReference type="ARBA" id="ARBA00022490"/>
    </source>
</evidence>
<comment type="similarity">
    <text evidence="4">Belongs to the RTC4 family.</text>
</comment>
<dbReference type="GO" id="GO:0005737">
    <property type="term" value="C:cytoplasm"/>
    <property type="evidence" value="ECO:0007669"/>
    <property type="project" value="UniProtKB-SubCell"/>
</dbReference>
<evidence type="ECO:0000313" key="11">
    <source>
        <dbReference type="Proteomes" id="UP000297299"/>
    </source>
</evidence>
<feature type="compositionally biased region" description="Basic and acidic residues" evidence="8">
    <location>
        <begin position="111"/>
        <end position="120"/>
    </location>
</feature>
<feature type="compositionally biased region" description="Polar residues" evidence="8">
    <location>
        <begin position="158"/>
        <end position="171"/>
    </location>
</feature>
<dbReference type="Proteomes" id="UP000297299">
    <property type="component" value="Unassembled WGS sequence"/>
</dbReference>
<dbReference type="Pfam" id="PF14474">
    <property type="entry name" value="RTC4"/>
    <property type="match status" value="1"/>
</dbReference>
<protein>
    <recommendedName>
        <fullName evidence="5">Restriction of telomere capping protein 4</fullName>
    </recommendedName>
</protein>
<evidence type="ECO:0000256" key="7">
    <source>
        <dbReference type="ARBA" id="ARBA00023242"/>
    </source>
</evidence>
<evidence type="ECO:0000256" key="5">
    <source>
        <dbReference type="ARBA" id="ARBA00015162"/>
    </source>
</evidence>
<dbReference type="OrthoDB" id="128308at2759"/>